<sequence>GWTGRGGDVRRVVCGGVYEADVSRNSRKEKSPSLLGSALLPASWNSRMPTPSTASRPPH</sequence>
<reference evidence="2" key="1">
    <citation type="submission" date="2019-01" db="EMBL/GenBank/DDBJ databases">
        <title>Draft genome sequences of three monokaryotic isolates of the white-rot basidiomycete fungus Dichomitus squalens.</title>
        <authorList>
            <consortium name="DOE Joint Genome Institute"/>
            <person name="Lopez S.C."/>
            <person name="Andreopoulos B."/>
            <person name="Pangilinan J."/>
            <person name="Lipzen A."/>
            <person name="Riley R."/>
            <person name="Ahrendt S."/>
            <person name="Ng V."/>
            <person name="Barry K."/>
            <person name="Daum C."/>
            <person name="Grigoriev I.V."/>
            <person name="Hilden K.S."/>
            <person name="Makela M.R."/>
            <person name="de Vries R.P."/>
        </authorList>
    </citation>
    <scope>NUCLEOTIDE SEQUENCE [LARGE SCALE GENOMIC DNA]</scope>
    <source>
        <strain evidence="2">OM18370.1</strain>
    </source>
</reference>
<dbReference type="Proteomes" id="UP000292957">
    <property type="component" value="Unassembled WGS sequence"/>
</dbReference>
<dbReference type="EMBL" id="ML143387">
    <property type="protein sequence ID" value="TBU34879.1"/>
    <property type="molecule type" value="Genomic_DNA"/>
</dbReference>
<protein>
    <submittedName>
        <fullName evidence="2">Uncharacterized protein</fullName>
    </submittedName>
</protein>
<dbReference type="AlphaFoldDB" id="A0A4Q9N2Z3"/>
<feature type="region of interest" description="Disordered" evidence="1">
    <location>
        <begin position="23"/>
        <end position="59"/>
    </location>
</feature>
<proteinExistence type="predicted"/>
<feature type="compositionally biased region" description="Low complexity" evidence="1">
    <location>
        <begin position="32"/>
        <end position="43"/>
    </location>
</feature>
<organism evidence="2">
    <name type="scientific">Dichomitus squalens</name>
    <dbReference type="NCBI Taxonomy" id="114155"/>
    <lineage>
        <taxon>Eukaryota</taxon>
        <taxon>Fungi</taxon>
        <taxon>Dikarya</taxon>
        <taxon>Basidiomycota</taxon>
        <taxon>Agaricomycotina</taxon>
        <taxon>Agaricomycetes</taxon>
        <taxon>Polyporales</taxon>
        <taxon>Polyporaceae</taxon>
        <taxon>Dichomitus</taxon>
    </lineage>
</organism>
<evidence type="ECO:0000313" key="2">
    <source>
        <dbReference type="EMBL" id="TBU34879.1"/>
    </source>
</evidence>
<name>A0A4Q9N2Z3_9APHY</name>
<evidence type="ECO:0000256" key="1">
    <source>
        <dbReference type="SAM" id="MobiDB-lite"/>
    </source>
</evidence>
<feature type="non-terminal residue" evidence="2">
    <location>
        <position position="1"/>
    </location>
</feature>
<gene>
    <name evidence="2" type="ORF">BD311DRAFT_745121</name>
</gene>
<accession>A0A4Q9N2Z3</accession>
<feature type="compositionally biased region" description="Polar residues" evidence="1">
    <location>
        <begin position="44"/>
        <end position="59"/>
    </location>
</feature>